<protein>
    <submittedName>
        <fullName evidence="6">Uncharacterized protein</fullName>
    </submittedName>
</protein>
<name>A0ABR3TSQ1_9PEZI</name>
<evidence type="ECO:0000256" key="4">
    <source>
        <dbReference type="ARBA" id="ARBA00023136"/>
    </source>
</evidence>
<evidence type="ECO:0000313" key="6">
    <source>
        <dbReference type="EMBL" id="KAL1643521.1"/>
    </source>
</evidence>
<keyword evidence="4 5" id="KW-0472">Membrane</keyword>
<dbReference type="PANTHER" id="PTHR23502">
    <property type="entry name" value="MAJOR FACILITATOR SUPERFAMILY"/>
    <property type="match status" value="1"/>
</dbReference>
<dbReference type="Proteomes" id="UP001521184">
    <property type="component" value="Unassembled WGS sequence"/>
</dbReference>
<evidence type="ECO:0000313" key="7">
    <source>
        <dbReference type="Proteomes" id="UP001521184"/>
    </source>
</evidence>
<comment type="subcellular location">
    <subcellularLocation>
        <location evidence="1">Membrane</location>
        <topology evidence="1">Multi-pass membrane protein</topology>
    </subcellularLocation>
</comment>
<evidence type="ECO:0000256" key="2">
    <source>
        <dbReference type="ARBA" id="ARBA00022692"/>
    </source>
</evidence>
<keyword evidence="2 5" id="KW-0812">Transmembrane</keyword>
<dbReference type="PANTHER" id="PTHR23502:SF36">
    <property type="entry name" value="MEMBRANE TRANSPORTER"/>
    <property type="match status" value="1"/>
</dbReference>
<feature type="transmembrane region" description="Helical" evidence="5">
    <location>
        <begin position="135"/>
        <end position="154"/>
    </location>
</feature>
<keyword evidence="7" id="KW-1185">Reference proteome</keyword>
<dbReference type="Gene3D" id="1.20.1250.20">
    <property type="entry name" value="MFS general substrate transporter like domains"/>
    <property type="match status" value="1"/>
</dbReference>
<evidence type="ECO:0000256" key="5">
    <source>
        <dbReference type="SAM" id="Phobius"/>
    </source>
</evidence>
<evidence type="ECO:0000256" key="3">
    <source>
        <dbReference type="ARBA" id="ARBA00022989"/>
    </source>
</evidence>
<dbReference type="EMBL" id="JAKEKT020000027">
    <property type="protein sequence ID" value="KAL1643521.1"/>
    <property type="molecule type" value="Genomic_DNA"/>
</dbReference>
<comment type="caution">
    <text evidence="6">The sequence shown here is derived from an EMBL/GenBank/DDBJ whole genome shotgun (WGS) entry which is preliminary data.</text>
</comment>
<sequence>MCFVPETLPRVVIARAAKEAESADPDEIAVAQTKVNVFQEIRFVFTMAIRIMVLEPIVTFLAIYNGFAYGLLFLYLDGVFDVFVVNNNLSYIGADLTYLNFVVGVTLMFMFLPVQTWLYRRDREKRGGGRPEARFLTSLVTVWGFPISLFWFAFTSDGNTSFWSPVIAGAVLGFADPLLYLGMLNYITDSYPNVAASAIAAFLIPSFTLAAAFAHIGLIMFENLGTTWAMACLAFISLGIVALVYLLYFFGPWLRRRSKLAKSF</sequence>
<reference evidence="6 7" key="1">
    <citation type="journal article" date="2023" name="Plant Dis.">
        <title>First Report of Diplodia intermedia Causing Canker and Dieback Diseases on Apple Trees in Canada.</title>
        <authorList>
            <person name="Ellouze W."/>
            <person name="Ilyukhin E."/>
            <person name="Sulman M."/>
            <person name="Ali S."/>
        </authorList>
    </citation>
    <scope>NUCLEOTIDE SEQUENCE [LARGE SCALE GENOMIC DNA]</scope>
    <source>
        <strain evidence="6 7">M45-28</strain>
    </source>
</reference>
<dbReference type="InterPro" id="IPR036259">
    <property type="entry name" value="MFS_trans_sf"/>
</dbReference>
<feature type="transmembrane region" description="Helical" evidence="5">
    <location>
        <begin position="199"/>
        <end position="221"/>
    </location>
</feature>
<evidence type="ECO:0000256" key="1">
    <source>
        <dbReference type="ARBA" id="ARBA00004141"/>
    </source>
</evidence>
<keyword evidence="3 5" id="KW-1133">Transmembrane helix</keyword>
<gene>
    <name evidence="6" type="ORF">SLS58_004881</name>
</gene>
<feature type="transmembrane region" description="Helical" evidence="5">
    <location>
        <begin position="96"/>
        <end position="114"/>
    </location>
</feature>
<accession>A0ABR3TSQ1</accession>
<feature type="transmembrane region" description="Helical" evidence="5">
    <location>
        <begin position="57"/>
        <end position="76"/>
    </location>
</feature>
<proteinExistence type="predicted"/>
<dbReference type="SUPFAM" id="SSF103473">
    <property type="entry name" value="MFS general substrate transporter"/>
    <property type="match status" value="1"/>
</dbReference>
<feature type="transmembrane region" description="Helical" evidence="5">
    <location>
        <begin position="227"/>
        <end position="250"/>
    </location>
</feature>
<organism evidence="6 7">
    <name type="scientific">Diplodia intermedia</name>
    <dbReference type="NCBI Taxonomy" id="856260"/>
    <lineage>
        <taxon>Eukaryota</taxon>
        <taxon>Fungi</taxon>
        <taxon>Dikarya</taxon>
        <taxon>Ascomycota</taxon>
        <taxon>Pezizomycotina</taxon>
        <taxon>Dothideomycetes</taxon>
        <taxon>Dothideomycetes incertae sedis</taxon>
        <taxon>Botryosphaeriales</taxon>
        <taxon>Botryosphaeriaceae</taxon>
        <taxon>Diplodia</taxon>
    </lineage>
</organism>
<feature type="transmembrane region" description="Helical" evidence="5">
    <location>
        <begin position="166"/>
        <end position="187"/>
    </location>
</feature>